<evidence type="ECO:0000256" key="4">
    <source>
        <dbReference type="SAM" id="MobiDB-lite"/>
    </source>
</evidence>
<dbReference type="PROSITE" id="PS50048">
    <property type="entry name" value="ZN2_CY6_FUNGAL_2"/>
    <property type="match status" value="1"/>
</dbReference>
<dbReference type="CDD" id="cd00067">
    <property type="entry name" value="GAL4"/>
    <property type="match status" value="1"/>
</dbReference>
<dbReference type="InterPro" id="IPR050613">
    <property type="entry name" value="Sec_Metabolite_Reg"/>
</dbReference>
<feature type="compositionally biased region" description="Polar residues" evidence="4">
    <location>
        <begin position="731"/>
        <end position="741"/>
    </location>
</feature>
<keyword evidence="2" id="KW-0479">Metal-binding</keyword>
<evidence type="ECO:0000313" key="7">
    <source>
        <dbReference type="Proteomes" id="UP000178912"/>
    </source>
</evidence>
<name>A0A1E1K9G9_9HELO</name>
<dbReference type="InterPro" id="IPR007219">
    <property type="entry name" value="XnlR_reg_dom"/>
</dbReference>
<dbReference type="SUPFAM" id="SSF57701">
    <property type="entry name" value="Zn2/Cys6 DNA-binding domain"/>
    <property type="match status" value="1"/>
</dbReference>
<proteinExistence type="predicted"/>
<gene>
    <name evidence="6" type="ORF">RAG0_04573</name>
</gene>
<dbReference type="PANTHER" id="PTHR31001:SF40">
    <property type="entry name" value="ZN(II)2CYS6 TRANSCRIPTION FACTOR (EUROFUNG)"/>
    <property type="match status" value="1"/>
</dbReference>
<sequence>MDYFNSINTPGKTSPEIPKHVPTSSIDSPASNENADSRISASSPAANSQPTSHHASASSGLATRIRRRNRMITSCLECRRRKLKCSKSHPCTNCVKFQRDCVFLAPALDQASQLKLTEIKEKVGSLERLLERDVARNSGQNSTSSPSQERALPDDADDDLPGNEDEEDLEPTPLAVVDAAYEVDGEDDDLLDLGIQLGKMRITERIGGFFRPKIAEELEYTMSDTYMTGDKSKDEGKVSAPQIVVPLPPAAGWLKAGPQYILPTSGFFFGGSGSQASLIDFLPSRIAADKLIKQYFKCVHPICQTIHRPTFETEWDTFWDEVTLGIEPPSSVQTIVFATMFSGVVSMEDSDISREFGVSKASLVDNFKLGTETALARANFLRTTKIEVLQAFVMYLIPLCRAEMSRAHSVLVGAAIRMAECMGLHRDGSTYGMNPLETHVRRLVWHQLCLLDIRTCEAQGPRPTIRRDEFDTKLPLNVNDVDVHPTGKAPAGEDKWTDTTFSLIRFEINEMMRTIWIDRPRIERKKISLTAVLSKIETFRTNMAAKYDHLMDDKIPLQKCAKLVKALSMSRLHIMVLHRYHNSIVAPMPDRLRNIMLASGTTTIETAVALETIPDLKPWSWYGGAYQQYHTAFLLLMEIYVYPQRKEADRIWKCLDYIFETDASLPRREKGKKILMELQQKTAVYQSMRGMRAPVVMQKHAGQREPRVSDNDAPKDMMYDSPEPEHRSSKSQEPTLDQEAQSALPGIPPVNSGQSSGPGAAVLGLGLGPVARTTIGRVPVGHDMQFSGVSNGQSLWAFPNSQSPEASSDTTSLSGQQYSGASVGAGGVAGFTAEIPGQQDDLMADIDWDAFDALFPPGRSLAEPVIPGFPLNASQY</sequence>
<dbReference type="OrthoDB" id="424974at2759"/>
<feature type="region of interest" description="Disordered" evidence="4">
    <location>
        <begin position="696"/>
        <end position="757"/>
    </location>
</feature>
<feature type="compositionally biased region" description="Acidic residues" evidence="4">
    <location>
        <begin position="154"/>
        <end position="170"/>
    </location>
</feature>
<accession>A0A1E1K9G9</accession>
<dbReference type="GO" id="GO:0003677">
    <property type="term" value="F:DNA binding"/>
    <property type="evidence" value="ECO:0007669"/>
    <property type="project" value="InterPro"/>
</dbReference>
<dbReference type="Pfam" id="PF04082">
    <property type="entry name" value="Fungal_trans"/>
    <property type="match status" value="1"/>
</dbReference>
<dbReference type="Gene3D" id="4.10.240.10">
    <property type="entry name" value="Zn(2)-C6 fungal-type DNA-binding domain"/>
    <property type="match status" value="1"/>
</dbReference>
<dbReference type="GO" id="GO:0006351">
    <property type="term" value="P:DNA-templated transcription"/>
    <property type="evidence" value="ECO:0007669"/>
    <property type="project" value="InterPro"/>
</dbReference>
<feature type="region of interest" description="Disordered" evidence="4">
    <location>
        <begin position="131"/>
        <end position="174"/>
    </location>
</feature>
<evidence type="ECO:0000256" key="2">
    <source>
        <dbReference type="ARBA" id="ARBA00022723"/>
    </source>
</evidence>
<feature type="compositionally biased region" description="Polar residues" evidence="4">
    <location>
        <begin position="22"/>
        <end position="61"/>
    </location>
</feature>
<feature type="compositionally biased region" description="Polar residues" evidence="4">
    <location>
        <begin position="1"/>
        <end position="12"/>
    </location>
</feature>
<dbReference type="Proteomes" id="UP000178912">
    <property type="component" value="Unassembled WGS sequence"/>
</dbReference>
<dbReference type="GO" id="GO:0000981">
    <property type="term" value="F:DNA-binding transcription factor activity, RNA polymerase II-specific"/>
    <property type="evidence" value="ECO:0007669"/>
    <property type="project" value="InterPro"/>
</dbReference>
<dbReference type="PANTHER" id="PTHR31001">
    <property type="entry name" value="UNCHARACTERIZED TRANSCRIPTIONAL REGULATORY PROTEIN"/>
    <property type="match status" value="1"/>
</dbReference>
<dbReference type="EMBL" id="FJUX01000019">
    <property type="protein sequence ID" value="CZS94641.1"/>
    <property type="molecule type" value="Genomic_DNA"/>
</dbReference>
<dbReference type="SMART" id="SM00066">
    <property type="entry name" value="GAL4"/>
    <property type="match status" value="1"/>
</dbReference>
<dbReference type="Pfam" id="PF00172">
    <property type="entry name" value="Zn_clus"/>
    <property type="match status" value="1"/>
</dbReference>
<dbReference type="CDD" id="cd12148">
    <property type="entry name" value="fungal_TF_MHR"/>
    <property type="match status" value="1"/>
</dbReference>
<dbReference type="InterPro" id="IPR036864">
    <property type="entry name" value="Zn2-C6_fun-type_DNA-bd_sf"/>
</dbReference>
<feature type="compositionally biased region" description="Polar residues" evidence="4">
    <location>
        <begin position="137"/>
        <end position="148"/>
    </location>
</feature>
<dbReference type="SMART" id="SM00906">
    <property type="entry name" value="Fungal_trans"/>
    <property type="match status" value="1"/>
</dbReference>
<reference evidence="7" key="1">
    <citation type="submission" date="2016-03" db="EMBL/GenBank/DDBJ databases">
        <authorList>
            <person name="Guldener U."/>
        </authorList>
    </citation>
    <scope>NUCLEOTIDE SEQUENCE [LARGE SCALE GENOMIC DNA]</scope>
    <source>
        <strain evidence="7">04CH-RAC-A.6.1</strain>
    </source>
</reference>
<evidence type="ECO:0000256" key="3">
    <source>
        <dbReference type="ARBA" id="ARBA00023242"/>
    </source>
</evidence>
<keyword evidence="3" id="KW-0539">Nucleus</keyword>
<evidence type="ECO:0000256" key="1">
    <source>
        <dbReference type="ARBA" id="ARBA00004123"/>
    </source>
</evidence>
<feature type="compositionally biased region" description="Basic and acidic residues" evidence="4">
    <location>
        <begin position="702"/>
        <end position="730"/>
    </location>
</feature>
<evidence type="ECO:0000313" key="6">
    <source>
        <dbReference type="EMBL" id="CZS94641.1"/>
    </source>
</evidence>
<dbReference type="GO" id="GO:0008270">
    <property type="term" value="F:zinc ion binding"/>
    <property type="evidence" value="ECO:0007669"/>
    <property type="project" value="InterPro"/>
</dbReference>
<dbReference type="InterPro" id="IPR001138">
    <property type="entry name" value="Zn2Cys6_DnaBD"/>
</dbReference>
<dbReference type="PROSITE" id="PS00463">
    <property type="entry name" value="ZN2_CY6_FUNGAL_1"/>
    <property type="match status" value="1"/>
</dbReference>
<protein>
    <submittedName>
        <fullName evidence="6">Probable binuclear zinc cluster transcription factor that regulates the ratio between aurofusarin and rubrofusarin biosynthesis</fullName>
    </submittedName>
</protein>
<dbReference type="GO" id="GO:0005634">
    <property type="term" value="C:nucleus"/>
    <property type="evidence" value="ECO:0007669"/>
    <property type="project" value="UniProtKB-SubCell"/>
</dbReference>
<feature type="domain" description="Zn(2)-C6 fungal-type" evidence="5">
    <location>
        <begin position="74"/>
        <end position="103"/>
    </location>
</feature>
<dbReference type="AlphaFoldDB" id="A0A1E1K9G9"/>
<organism evidence="6 7">
    <name type="scientific">Rhynchosporium agropyri</name>
    <dbReference type="NCBI Taxonomy" id="914238"/>
    <lineage>
        <taxon>Eukaryota</taxon>
        <taxon>Fungi</taxon>
        <taxon>Dikarya</taxon>
        <taxon>Ascomycota</taxon>
        <taxon>Pezizomycotina</taxon>
        <taxon>Leotiomycetes</taxon>
        <taxon>Helotiales</taxon>
        <taxon>Ploettnerulaceae</taxon>
        <taxon>Rhynchosporium</taxon>
    </lineage>
</organism>
<comment type="subcellular location">
    <subcellularLocation>
        <location evidence="1">Nucleus</location>
    </subcellularLocation>
</comment>
<keyword evidence="7" id="KW-1185">Reference proteome</keyword>
<feature type="region of interest" description="Disordered" evidence="4">
    <location>
        <begin position="1"/>
        <end position="64"/>
    </location>
</feature>
<evidence type="ECO:0000259" key="5">
    <source>
        <dbReference type="PROSITE" id="PS50048"/>
    </source>
</evidence>